<feature type="domain" description="Copper amine oxidase-like N-terminal" evidence="2">
    <location>
        <begin position="41"/>
        <end position="146"/>
    </location>
</feature>
<sequence>MNSKKIKIVSIVIFLLFLSHTNIYAASQSITQDKKQNIIFVEGKRVIFDVNPVTEKGVTLVQFKPLFKSLGLSVNFDPKTKKIIAQNDKYNIELQIGNKIALVNNNEVKLAVAPKTIKGNTFVPLKFVAQVTESGFYVDPDTKRIMIGTFWNYNKDRYFDYNWGATAAEIEKSNERELKERFIESDNSGTLVYNYQFSNAIQGSLKYSFISEGLQTVSYITEQSQDLEEQTQVYYSFLNYFSTLYHEEYNSGSYTLYTFGDKITVNVSLSNVGSTLIPEYRVRVYYHEGV</sequence>
<name>A0A3D9HQU6_9BACL</name>
<proteinExistence type="predicted"/>
<keyword evidence="4" id="KW-1185">Reference proteome</keyword>
<organism evidence="3 4">
    <name type="scientific">Cohnella phaseoli</name>
    <dbReference type="NCBI Taxonomy" id="456490"/>
    <lineage>
        <taxon>Bacteria</taxon>
        <taxon>Bacillati</taxon>
        <taxon>Bacillota</taxon>
        <taxon>Bacilli</taxon>
        <taxon>Bacillales</taxon>
        <taxon>Paenibacillaceae</taxon>
        <taxon>Cohnella</taxon>
    </lineage>
</organism>
<dbReference type="AlphaFoldDB" id="A0A3D9HQU6"/>
<feature type="chain" id="PRO_5017563689" evidence="1">
    <location>
        <begin position="26"/>
        <end position="290"/>
    </location>
</feature>
<dbReference type="SUPFAM" id="SSF55383">
    <property type="entry name" value="Copper amine oxidase, domain N"/>
    <property type="match status" value="1"/>
</dbReference>
<evidence type="ECO:0000313" key="4">
    <source>
        <dbReference type="Proteomes" id="UP000256977"/>
    </source>
</evidence>
<protein>
    <submittedName>
        <fullName evidence="3">Copper amine oxidase-like protein</fullName>
    </submittedName>
</protein>
<evidence type="ECO:0000313" key="3">
    <source>
        <dbReference type="EMBL" id="RED51819.1"/>
    </source>
</evidence>
<keyword evidence="1" id="KW-0732">Signal</keyword>
<dbReference type="EMBL" id="QRDZ01000062">
    <property type="protein sequence ID" value="RED51819.1"/>
    <property type="molecule type" value="Genomic_DNA"/>
</dbReference>
<gene>
    <name evidence="3" type="ORF">DFP98_16210</name>
</gene>
<comment type="caution">
    <text evidence="3">The sequence shown here is derived from an EMBL/GenBank/DDBJ whole genome shotgun (WGS) entry which is preliminary data.</text>
</comment>
<reference evidence="3 4" key="1">
    <citation type="submission" date="2018-07" db="EMBL/GenBank/DDBJ databases">
        <title>Genomic Encyclopedia of Type Strains, Phase III (KMG-III): the genomes of soil and plant-associated and newly described type strains.</title>
        <authorList>
            <person name="Whitman W."/>
        </authorList>
    </citation>
    <scope>NUCLEOTIDE SEQUENCE [LARGE SCALE GENOMIC DNA]</scope>
    <source>
        <strain evidence="3 4">CECT 7287</strain>
    </source>
</reference>
<evidence type="ECO:0000259" key="2">
    <source>
        <dbReference type="Pfam" id="PF07833"/>
    </source>
</evidence>
<dbReference type="Proteomes" id="UP000256977">
    <property type="component" value="Unassembled WGS sequence"/>
</dbReference>
<dbReference type="Pfam" id="PF07833">
    <property type="entry name" value="Cu_amine_oxidN1"/>
    <property type="match status" value="1"/>
</dbReference>
<dbReference type="InterPro" id="IPR036582">
    <property type="entry name" value="Mao_N_sf"/>
</dbReference>
<feature type="signal peptide" evidence="1">
    <location>
        <begin position="1"/>
        <end position="25"/>
    </location>
</feature>
<accession>A0A3D9HQU6</accession>
<dbReference type="Gene3D" id="3.30.457.10">
    <property type="entry name" value="Copper amine oxidase-like, N-terminal domain"/>
    <property type="match status" value="1"/>
</dbReference>
<evidence type="ECO:0000256" key="1">
    <source>
        <dbReference type="SAM" id="SignalP"/>
    </source>
</evidence>
<dbReference type="RefSeq" id="WP_181918197.1">
    <property type="nucleotide sequence ID" value="NZ_QRDZ01000062.1"/>
</dbReference>
<dbReference type="InterPro" id="IPR012854">
    <property type="entry name" value="Cu_amine_oxidase-like_N"/>
</dbReference>